<keyword evidence="2" id="KW-1185">Reference proteome</keyword>
<sequence length="351" mass="40685">ILLSYDLSNVVVVYTTVAMGIKYTIVCLFLLPCLDFVVAQANHPWSSWTALDDYVNRTDPNYAWNQVAEYRRERATVYCINMTSQMWKDSSVHSQPLWWHQLIVAIPDNVQYFDSALVYISTGSNTDTDPPPETDWRVNASAAFASEMRGVAAYLKQIPNQPIVFTADETQTRRWEDRIIGWTWRRFVMEENGTDPEILLRMPMIKAVVRAFDTVASFTNQQDNRFNIDKFIPAGESKRGWTTWMVGAVDRRVVGIAPMVLSFMNFKPMLQKYWRSLGGWTFAFNSYWREGLTTQIGAPLMDRMADHIDPYSYRDRLNMPIFYMAAGGDEFFPPDDTNLFWDELKNPKMVT</sequence>
<dbReference type="InterPro" id="IPR009199">
    <property type="entry name" value="PhoPQ-act_pathogen-rel_PqaA"/>
</dbReference>
<dbReference type="OrthoDB" id="2020799at2759"/>
<dbReference type="Proteomes" id="UP000749559">
    <property type="component" value="Unassembled WGS sequence"/>
</dbReference>
<feature type="non-terminal residue" evidence="1">
    <location>
        <position position="351"/>
    </location>
</feature>
<dbReference type="PANTHER" id="PTHR31497">
    <property type="entry name" value="AUTOCRINE PROLIFERATION REPRESSOR PROTEIN A"/>
    <property type="match status" value="1"/>
</dbReference>
<name>A0A8J1T6C1_OWEFU</name>
<protein>
    <submittedName>
        <fullName evidence="1">Uncharacterized protein</fullName>
    </submittedName>
</protein>
<dbReference type="AlphaFoldDB" id="A0A8J1T6C1"/>
<evidence type="ECO:0000313" key="2">
    <source>
        <dbReference type="Proteomes" id="UP000749559"/>
    </source>
</evidence>
<dbReference type="PANTHER" id="PTHR31497:SF0">
    <property type="entry name" value="AUTOCRINE PROLIFERATION REPRESSOR PROTEIN A"/>
    <property type="match status" value="1"/>
</dbReference>
<gene>
    <name evidence="1" type="ORF">OFUS_LOCUS10512</name>
</gene>
<proteinExistence type="predicted"/>
<accession>A0A8J1T6C1</accession>
<dbReference type="EMBL" id="CAIIXF020000005">
    <property type="protein sequence ID" value="CAH1784287.1"/>
    <property type="molecule type" value="Genomic_DNA"/>
</dbReference>
<dbReference type="Pfam" id="PF10142">
    <property type="entry name" value="PhoPQ_related"/>
    <property type="match status" value="1"/>
</dbReference>
<evidence type="ECO:0000313" key="1">
    <source>
        <dbReference type="EMBL" id="CAH1784287.1"/>
    </source>
</evidence>
<reference evidence="1" key="1">
    <citation type="submission" date="2022-03" db="EMBL/GenBank/DDBJ databases">
        <authorList>
            <person name="Martin C."/>
        </authorList>
    </citation>
    <scope>NUCLEOTIDE SEQUENCE</scope>
</reference>
<dbReference type="Gene3D" id="3.40.50.1820">
    <property type="entry name" value="alpha/beta hydrolase"/>
    <property type="match status" value="1"/>
</dbReference>
<organism evidence="1 2">
    <name type="scientific">Owenia fusiformis</name>
    <name type="common">Polychaete worm</name>
    <dbReference type="NCBI Taxonomy" id="6347"/>
    <lineage>
        <taxon>Eukaryota</taxon>
        <taxon>Metazoa</taxon>
        <taxon>Spiralia</taxon>
        <taxon>Lophotrochozoa</taxon>
        <taxon>Annelida</taxon>
        <taxon>Polychaeta</taxon>
        <taxon>Sedentaria</taxon>
        <taxon>Canalipalpata</taxon>
        <taxon>Sabellida</taxon>
        <taxon>Oweniida</taxon>
        <taxon>Oweniidae</taxon>
        <taxon>Owenia</taxon>
    </lineage>
</organism>
<dbReference type="InterPro" id="IPR029058">
    <property type="entry name" value="AB_hydrolase_fold"/>
</dbReference>
<comment type="caution">
    <text evidence="1">The sequence shown here is derived from an EMBL/GenBank/DDBJ whole genome shotgun (WGS) entry which is preliminary data.</text>
</comment>
<dbReference type="SUPFAM" id="SSF53474">
    <property type="entry name" value="alpha/beta-Hydrolases"/>
    <property type="match status" value="1"/>
</dbReference>